<proteinExistence type="predicted"/>
<dbReference type="EMBL" id="PDXB01000046">
    <property type="protein sequence ID" value="RYN18916.1"/>
    <property type="molecule type" value="Genomic_DNA"/>
</dbReference>
<evidence type="ECO:0000313" key="2">
    <source>
        <dbReference type="EMBL" id="RYN18916.1"/>
    </source>
</evidence>
<evidence type="ECO:0000256" key="1">
    <source>
        <dbReference type="SAM" id="MobiDB-lite"/>
    </source>
</evidence>
<comment type="caution">
    <text evidence="3">The sequence shown here is derived from an EMBL/GenBank/DDBJ whole genome shotgun (WGS) entry which is preliminary data.</text>
</comment>
<name>A0A4Q4MHM9_9PLEO</name>
<dbReference type="EMBL" id="PDXA01000018">
    <property type="protein sequence ID" value="RYN50244.1"/>
    <property type="molecule type" value="Genomic_DNA"/>
</dbReference>
<sequence>MAALHIRTSPGESLHFSKNQEPLRDDTAVYPRPEYMSLSSACSAFPQVSRVFPAVVQSHSPEELHHKPSRSSFA</sequence>
<organism evidence="3 4">
    <name type="scientific">Alternaria tenuissima</name>
    <dbReference type="NCBI Taxonomy" id="119927"/>
    <lineage>
        <taxon>Eukaryota</taxon>
        <taxon>Fungi</taxon>
        <taxon>Dikarya</taxon>
        <taxon>Ascomycota</taxon>
        <taxon>Pezizomycotina</taxon>
        <taxon>Dothideomycetes</taxon>
        <taxon>Pleosporomycetidae</taxon>
        <taxon>Pleosporales</taxon>
        <taxon>Pleosporineae</taxon>
        <taxon>Pleosporaceae</taxon>
        <taxon>Alternaria</taxon>
        <taxon>Alternaria sect. Alternaria</taxon>
        <taxon>Alternaria alternata complex</taxon>
    </lineage>
</organism>
<reference evidence="3" key="3">
    <citation type="journal article" date="2019" name="J. ISSAAS">
        <title>Genomics, evolutionary history and diagnostics of the Alternaria alternata species group including apple and Asian pear pathotypes.</title>
        <authorList>
            <person name="Armitage A.D."/>
            <person name="Cockerton H.M."/>
            <person name="Sreenivasaprasad S."/>
            <person name="Woodhall J."/>
            <person name="Lane C."/>
            <person name="Harrison R.J."/>
            <person name="Clarkson J.P."/>
        </authorList>
    </citation>
    <scope>NUCLEOTIDE SEQUENCE</scope>
    <source>
        <strain evidence="3">FERA 1082</strain>
    </source>
</reference>
<feature type="region of interest" description="Disordered" evidence="1">
    <location>
        <begin position="1"/>
        <end position="25"/>
    </location>
</feature>
<evidence type="ECO:0000313" key="4">
    <source>
        <dbReference type="Proteomes" id="UP000292402"/>
    </source>
</evidence>
<evidence type="ECO:0000313" key="3">
    <source>
        <dbReference type="EMBL" id="RYN50244.1"/>
    </source>
</evidence>
<accession>A0A4Q4MHM9</accession>
<gene>
    <name evidence="3" type="ORF">AA0114_g6062</name>
    <name evidence="2" type="ORF">AA0115_g11072</name>
</gene>
<reference evidence="2" key="1">
    <citation type="submission" date="2017-10" db="EMBL/GenBank/DDBJ databases">
        <authorList>
            <person name="Armitage A.D."/>
            <person name="Barbara D.J."/>
            <person name="Woodhall J.W."/>
            <person name="Sreenivasaprasad S."/>
            <person name="Lane C.R."/>
            <person name="Clarkson J.P."/>
            <person name="Harrison R.J."/>
        </authorList>
    </citation>
    <scope>NUCLEOTIDE SEQUENCE</scope>
    <source>
        <strain evidence="2">FERA 1164</strain>
    </source>
</reference>
<dbReference type="Proteomes" id="UP000292340">
    <property type="component" value="Unassembled WGS sequence"/>
</dbReference>
<protein>
    <submittedName>
        <fullName evidence="3">Uncharacterized protein</fullName>
    </submittedName>
</protein>
<dbReference type="AlphaFoldDB" id="A0A4Q4MHM9"/>
<dbReference type="Proteomes" id="UP000292402">
    <property type="component" value="Unassembled WGS sequence"/>
</dbReference>
<reference evidence="2 4" key="2">
    <citation type="journal article" date="2019" name="bioRxiv">
        <title>Genomics, evolutionary history and diagnostics of the Alternaria alternata species group including apple and Asian pear pathotypes.</title>
        <authorList>
            <person name="Armitage A.D."/>
            <person name="Cockerton H.M."/>
            <person name="Sreenivasaprasad S."/>
            <person name="Woodhall J.W."/>
            <person name="Lane C.R."/>
            <person name="Harrison R.J."/>
            <person name="Clarkson J.P."/>
        </authorList>
    </citation>
    <scope>NUCLEOTIDE SEQUENCE [LARGE SCALE GENOMIC DNA]</scope>
    <source>
        <strain evidence="4">FERA 1082</strain>
        <strain evidence="2">FERA 1164</strain>
    </source>
</reference>